<protein>
    <submittedName>
        <fullName evidence="2">Uncharacterized protein</fullName>
    </submittedName>
</protein>
<organism evidence="2">
    <name type="scientific">Anopheles coluzzii</name>
    <name type="common">African malaria mosquito</name>
    <dbReference type="NCBI Taxonomy" id="1518534"/>
    <lineage>
        <taxon>Eukaryota</taxon>
        <taxon>Metazoa</taxon>
        <taxon>Ecdysozoa</taxon>
        <taxon>Arthropoda</taxon>
        <taxon>Hexapoda</taxon>
        <taxon>Insecta</taxon>
        <taxon>Pterygota</taxon>
        <taxon>Neoptera</taxon>
        <taxon>Endopterygota</taxon>
        <taxon>Diptera</taxon>
        <taxon>Nematocera</taxon>
        <taxon>Culicoidea</taxon>
        <taxon>Culicidae</taxon>
        <taxon>Anophelinae</taxon>
        <taxon>Anopheles</taxon>
    </lineage>
</organism>
<reference evidence="2" key="1">
    <citation type="submission" date="2022-08" db="UniProtKB">
        <authorList>
            <consortium name="EnsemblMetazoa"/>
        </authorList>
    </citation>
    <scope>IDENTIFICATION</scope>
</reference>
<dbReference type="Proteomes" id="UP000075882">
    <property type="component" value="Unassembled WGS sequence"/>
</dbReference>
<evidence type="ECO:0000313" key="2">
    <source>
        <dbReference type="EnsemblMetazoa" id="ACOM034593-PA.1"/>
    </source>
</evidence>
<dbReference type="EnsemblMetazoa" id="ACOM034593-RA">
    <property type="protein sequence ID" value="ACOM034593-PA.1"/>
    <property type="gene ID" value="ACOM034593"/>
</dbReference>
<accession>A0A8W7PNP3</accession>
<evidence type="ECO:0000256" key="1">
    <source>
        <dbReference type="SAM" id="MobiDB-lite"/>
    </source>
</evidence>
<name>A0A8W7PNP3_ANOCL</name>
<feature type="region of interest" description="Disordered" evidence="1">
    <location>
        <begin position="197"/>
        <end position="219"/>
    </location>
</feature>
<proteinExistence type="predicted"/>
<sequence length="232" mass="25723">MMIRREVPFSVQPADQVAWRGQIALPEQWRQLEVAERALLSIEQQQPPGQYALVRQDDFDRFQRLQSADHTGDGSEDAPVPTVGDRFGRGRGREEAAIAGPTAVVVHGQLALELERAARDERFAQQDARIVQQVPGGHVVRRVHDHVVRFEQGERVLARELCVVRLDFDLRVELLQLAVQVGQLHLVVVQHADPADTGTGQVEGGRAAEPAGTHHQHGGFLQLQLPLDPDLG</sequence>
<dbReference type="AlphaFoldDB" id="A0A8W7PNP3"/>